<sequence length="119" mass="14024">METELRNKTERERKYLRNSARGTFLLASIYGLLQKRFQIPSYSVKRIAENIHNPKHQLICRKERPKADKSILAFGSENVFAEESEKNLSSTDKIRFQDFPKQRSIWKNFGFQVRNSASE</sequence>
<name>A0A396Z7X6_9LEPT</name>
<dbReference type="AlphaFoldDB" id="A0A396Z7X6"/>
<organism evidence="1 2">
    <name type="scientific">Leptospira stimsonii</name>
    <dbReference type="NCBI Taxonomy" id="2202203"/>
    <lineage>
        <taxon>Bacteria</taxon>
        <taxon>Pseudomonadati</taxon>
        <taxon>Spirochaetota</taxon>
        <taxon>Spirochaetia</taxon>
        <taxon>Leptospirales</taxon>
        <taxon>Leptospiraceae</taxon>
        <taxon>Leptospira</taxon>
    </lineage>
</organism>
<dbReference type="EMBL" id="QHCT01000003">
    <property type="protein sequence ID" value="RHX89834.1"/>
    <property type="molecule type" value="Genomic_DNA"/>
</dbReference>
<gene>
    <name evidence="1" type="ORF">DLM75_12830</name>
</gene>
<evidence type="ECO:0000313" key="2">
    <source>
        <dbReference type="Proteomes" id="UP000265798"/>
    </source>
</evidence>
<protein>
    <submittedName>
        <fullName evidence="1">Uncharacterized protein</fullName>
    </submittedName>
</protein>
<comment type="caution">
    <text evidence="1">The sequence shown here is derived from an EMBL/GenBank/DDBJ whole genome shotgun (WGS) entry which is preliminary data.</text>
</comment>
<accession>A0A396Z7X6</accession>
<reference evidence="2" key="1">
    <citation type="submission" date="2018-05" db="EMBL/GenBank/DDBJ databases">
        <title>Leptospira yasudae sp. nov. and Leptospira stimsonii sp. nov., two pathogenic species of the genus Leptospira isolated from environmental sources.</title>
        <authorList>
            <person name="Casanovas-Massana A."/>
            <person name="Hamond C."/>
            <person name="Santos L.A."/>
            <person name="Hacker K.P."/>
            <person name="Balassiano I."/>
            <person name="Medeiros M.A."/>
            <person name="Reis M.G."/>
            <person name="Ko A.I."/>
            <person name="Wunder E.A."/>
        </authorList>
    </citation>
    <scope>NUCLEOTIDE SEQUENCE [LARGE SCALE GENOMIC DNA]</scope>
    <source>
        <strain evidence="2">Yale</strain>
    </source>
</reference>
<proteinExistence type="predicted"/>
<evidence type="ECO:0000313" key="1">
    <source>
        <dbReference type="EMBL" id="RHX89834.1"/>
    </source>
</evidence>
<dbReference type="Proteomes" id="UP000265798">
    <property type="component" value="Unassembled WGS sequence"/>
</dbReference>